<dbReference type="Gene3D" id="3.40.30.10">
    <property type="entry name" value="Glutaredoxin"/>
    <property type="match status" value="1"/>
</dbReference>
<feature type="compositionally biased region" description="Low complexity" evidence="1">
    <location>
        <begin position="313"/>
        <end position="334"/>
    </location>
</feature>
<dbReference type="GO" id="GO:0003723">
    <property type="term" value="F:RNA binding"/>
    <property type="evidence" value="ECO:0007669"/>
    <property type="project" value="TreeGrafter"/>
</dbReference>
<feature type="region of interest" description="Disordered" evidence="1">
    <location>
        <begin position="413"/>
        <end position="463"/>
    </location>
</feature>
<accession>A0A8H2Y2C6</accession>
<dbReference type="GO" id="GO:0071013">
    <property type="term" value="C:catalytic step 2 spliceosome"/>
    <property type="evidence" value="ECO:0007669"/>
    <property type="project" value="TreeGrafter"/>
</dbReference>
<dbReference type="SUPFAM" id="SSF52833">
    <property type="entry name" value="Thioredoxin-like"/>
    <property type="match status" value="1"/>
</dbReference>
<proteinExistence type="predicted"/>
<sequence>MPIRLPRLTLFSGPQCSLCDIAKAELSALRNKHNFELTTIDIHSPGQERWKRRYVYWIPALHLDDVEIAKGRWDANTKRIAENRNMEKVEGDKPDIGAHELQHVDIQGSEILEDNLFFFDDSAMTAWPTQITQYTTAESASALGVPSQADALADDEPPYDPDAEYVESGAKQCFNCMATTHIVTDCPHKRNPQHIALARADYGSRGGNATRSMRLHEAGEGFKRRMVFTRTFEPGYIQGELLRESLGLSKVYGGGNEDLPWYYTMCDWGYPPGWVSDTDPRSKIIEKISSTSKYESNEAFRSLAIFDDEDSESPALSLSPSSDNLDDNPSSIPSVTHENPSDLLSGSRIPSLDPPPPPPLLEDLPPPPDDLPPPPPDFPPPPLSEAPPSPPPDPLPFPPRRWVQYRTTLFQSERLPISFVTRPLPTLSEAPPPPPSDSPPPPPSAPFPPSPTQPPKALTDQEKRRLLWEQIVAANS</sequence>
<evidence type="ECO:0000313" key="3">
    <source>
        <dbReference type="Proteomes" id="UP000663850"/>
    </source>
</evidence>
<dbReference type="PANTHER" id="PTHR13316:SF0">
    <property type="entry name" value="ZINC FINGER CCHC DOMAIN-CONTAINING PROTEIN 8"/>
    <property type="match status" value="1"/>
</dbReference>
<dbReference type="PRINTS" id="PR01217">
    <property type="entry name" value="PRICHEXTENSN"/>
</dbReference>
<dbReference type="Proteomes" id="UP000663850">
    <property type="component" value="Unassembled WGS sequence"/>
</dbReference>
<dbReference type="Pfam" id="PF05768">
    <property type="entry name" value="Glrx-like"/>
    <property type="match status" value="1"/>
</dbReference>
<dbReference type="InterPro" id="IPR036249">
    <property type="entry name" value="Thioredoxin-like_sf"/>
</dbReference>
<feature type="compositionally biased region" description="Pro residues" evidence="1">
    <location>
        <begin position="352"/>
        <end position="399"/>
    </location>
</feature>
<name>A0A8H2Y2C6_9AGAM</name>
<gene>
    <name evidence="2" type="ORF">RDB_LOCUS27276</name>
</gene>
<dbReference type="EMBL" id="CAJMWZ010001613">
    <property type="protein sequence ID" value="CAE6439125.1"/>
    <property type="molecule type" value="Genomic_DNA"/>
</dbReference>
<feature type="compositionally biased region" description="Pro residues" evidence="1">
    <location>
        <begin position="430"/>
        <end position="454"/>
    </location>
</feature>
<comment type="caution">
    <text evidence="2">The sequence shown here is derived from an EMBL/GenBank/DDBJ whole genome shotgun (WGS) entry which is preliminary data.</text>
</comment>
<evidence type="ECO:0000313" key="2">
    <source>
        <dbReference type="EMBL" id="CAE6439125.1"/>
    </source>
</evidence>
<reference evidence="2" key="1">
    <citation type="submission" date="2021-01" db="EMBL/GenBank/DDBJ databases">
        <authorList>
            <person name="Kaushik A."/>
        </authorList>
    </citation>
    <scope>NUCLEOTIDE SEQUENCE</scope>
    <source>
        <strain evidence="2">Type strain: AG8-Rh-89/</strain>
    </source>
</reference>
<organism evidence="2 3">
    <name type="scientific">Rhizoctonia solani</name>
    <dbReference type="NCBI Taxonomy" id="456999"/>
    <lineage>
        <taxon>Eukaryota</taxon>
        <taxon>Fungi</taxon>
        <taxon>Dikarya</taxon>
        <taxon>Basidiomycota</taxon>
        <taxon>Agaricomycotina</taxon>
        <taxon>Agaricomycetes</taxon>
        <taxon>Cantharellales</taxon>
        <taxon>Ceratobasidiaceae</taxon>
        <taxon>Rhizoctonia</taxon>
    </lineage>
</organism>
<dbReference type="InterPro" id="IPR052115">
    <property type="entry name" value="NEXT_complex_subunit_ZCCHC8"/>
</dbReference>
<evidence type="ECO:0000256" key="1">
    <source>
        <dbReference type="SAM" id="MobiDB-lite"/>
    </source>
</evidence>
<dbReference type="AlphaFoldDB" id="A0A8H2Y2C6"/>
<evidence type="ECO:0008006" key="4">
    <source>
        <dbReference type="Google" id="ProtNLM"/>
    </source>
</evidence>
<dbReference type="InterPro" id="IPR008554">
    <property type="entry name" value="Glutaredoxin-like"/>
</dbReference>
<feature type="region of interest" description="Disordered" evidence="1">
    <location>
        <begin position="309"/>
        <end position="400"/>
    </location>
</feature>
<protein>
    <recommendedName>
        <fullName evidence="4">PSP proline-rich domain-containing protein</fullName>
    </recommendedName>
</protein>
<dbReference type="PANTHER" id="PTHR13316">
    <property type="entry name" value="ZINC FINGER, CCHC DOMAIN CONTAINING 8"/>
    <property type="match status" value="1"/>
</dbReference>